<reference evidence="3" key="1">
    <citation type="journal article" date="2003" name="Mol. Biol. Evol.">
        <title>Evolution of target specificity in R1 clade non-LTR retrotransposons.</title>
        <authorList>
            <person name="Kojima K.K."/>
            <person name="Fujiwara H."/>
        </authorList>
    </citation>
    <scope>NUCLEOTIDE SEQUENCE</scope>
</reference>
<dbReference type="VEuPathDB" id="VectorBase:AGAMI1_010439"/>
<dbReference type="InterPro" id="IPR005135">
    <property type="entry name" value="Endo/exonuclease/phosphatase"/>
</dbReference>
<name>Q868T0_ANOGA</name>
<dbReference type="Gene3D" id="3.60.10.10">
    <property type="entry name" value="Endonuclease/exonuclease/phosphatase"/>
    <property type="match status" value="1"/>
</dbReference>
<organism evidence="3">
    <name type="scientific">Anopheles gambiae</name>
    <name type="common">African malaria mosquito</name>
    <dbReference type="NCBI Taxonomy" id="7165"/>
    <lineage>
        <taxon>Eukaryota</taxon>
        <taxon>Metazoa</taxon>
        <taxon>Ecdysozoa</taxon>
        <taxon>Arthropoda</taxon>
        <taxon>Hexapoda</taxon>
        <taxon>Insecta</taxon>
        <taxon>Pterygota</taxon>
        <taxon>Neoptera</taxon>
        <taxon>Endopterygota</taxon>
        <taxon>Diptera</taxon>
        <taxon>Nematocera</taxon>
        <taxon>Culicoidea</taxon>
        <taxon>Culicidae</taxon>
        <taxon>Anophelinae</taxon>
        <taxon>Anopheles</taxon>
    </lineage>
</organism>
<sequence length="1173" mass="130443">MCGLRWTSSHRAHELRTSGFAFNLKVMQINVDHCQAGQDLALQAAREHRADVLLLSDIYRPPANNGRWAYDAAKSVAVVATSSYPIQRVLRSAVPGIVAAQIGGIVFISCYARPRRPEEDYEGFLAAVQLEASTHSQVVIDGDFNAWHTEWGSARNSQRGEDLLQLIQSVQLQVINSGNEPTFIGRGAATSSVIDVCFATPSIARPETWEVHEFARSDHQLITYSVGEAEQQSRGLSTGGPSAGRQRVICAGRRWITTQFHVDSFRSALEDVNFAEQATTHAGLVDAMVDACDIVMQRAPNVLQHQHRDVYWWAPVIEELRNECIAARERMRLTTDLQERSLAAAEHRTAKTRLEKAIKVGKRAEFAKLIDIAEENELGVGYQVVLSHLRGSRVPPETDPVELGRIVTDLFPTHPPVYWPETDDVDSGASDFDRVTPEELQEIAAHMAIRKAPGLDGIPNAAVKVAIEKYPGVFCRVYQDCLNTGTFPQQWKRQRLVLLPKPGKAPGESSSYRPLCMLDALGKVLERLILNRHLEDPDSPQLSDAQYGFRRGRSTISAIQSLVDAGKASRSFGQTNNRDKRCLMVVALDVRNAFNTASWQSIANALREKGVPSGLLRILQSYFTDRELIFNTSEGPVVRCVSAGVPQGSILGPTLWNVMYDGVLRIPLPDEAKVIGYADDLVVLAPGRTPEESAAVAEAAVSAVDQWMQQHHLELAPAKTEMTIISSLKHPPSHISIDVRGTAVPYSRSIKHLGVLVHDHLSWIPHVTAVTQRAVQIAQAVGRLMPNHRGPKMSKSRLLAAVADSVMRYAAPVWHEALNTRECRRLLERVQRKSAIAVARTFRTVRYETAVLLAGLLPICRAICEDTRVHSRRGTAAGAQLRKEERETTIAEWQATWDSDAAGHQASGYVRWAHRLIPDIGAWQSRKHGEVNFHLSQIISGHGFFRKYLADMKFTSSPDCPNCPGVRESAEHAMFACLRFAEVRERLMDGVNPDTLLTHMLQSQQNWSNVCEAAKQITTILQREWDDFRTSLFEQGVLADNAQLRNADVLRQERLRRYNETRNAARRAATQQRQAERLPPPPPSPRTERRREVNRLAVARLRERQRAARAEMHGAYQPAPSNDSDDDDDDVENRQATNAASTSEAARTAAEESRVGLTEAEAAAAVEAELSSR</sequence>
<evidence type="ECO:0000259" key="2">
    <source>
        <dbReference type="PROSITE" id="PS50878"/>
    </source>
</evidence>
<dbReference type="InterPro" id="IPR043502">
    <property type="entry name" value="DNA/RNA_pol_sf"/>
</dbReference>
<dbReference type="SUPFAM" id="SSF56219">
    <property type="entry name" value="DNase I-like"/>
    <property type="match status" value="1"/>
</dbReference>
<dbReference type="AlphaFoldDB" id="Q868T0"/>
<keyword evidence="3" id="KW-0808">Transferase</keyword>
<dbReference type="InterPro" id="IPR000477">
    <property type="entry name" value="RT_dom"/>
</dbReference>
<proteinExistence type="predicted"/>
<keyword evidence="3" id="KW-0548">Nucleotidyltransferase</keyword>
<feature type="compositionally biased region" description="Basic and acidic residues" evidence="1">
    <location>
        <begin position="1086"/>
        <end position="1112"/>
    </location>
</feature>
<dbReference type="PROSITE" id="PS50878">
    <property type="entry name" value="RT_POL"/>
    <property type="match status" value="1"/>
</dbReference>
<dbReference type="Pfam" id="PF14529">
    <property type="entry name" value="Exo_endo_phos_2"/>
    <property type="match status" value="1"/>
</dbReference>
<evidence type="ECO:0000313" key="3">
    <source>
        <dbReference type="EMBL" id="BAC57900.1"/>
    </source>
</evidence>
<evidence type="ECO:0000256" key="1">
    <source>
        <dbReference type="SAM" id="MobiDB-lite"/>
    </source>
</evidence>
<dbReference type="PANTHER" id="PTHR19446">
    <property type="entry name" value="REVERSE TRANSCRIPTASES"/>
    <property type="match status" value="1"/>
</dbReference>
<dbReference type="EMBL" id="AB090812">
    <property type="protein sequence ID" value="BAC57900.1"/>
    <property type="molecule type" value="Genomic_DNA"/>
</dbReference>
<dbReference type="CDD" id="cd01650">
    <property type="entry name" value="RT_nLTR_like"/>
    <property type="match status" value="1"/>
</dbReference>
<protein>
    <submittedName>
        <fullName evidence="3">Reverse transcriptase</fullName>
    </submittedName>
</protein>
<feature type="compositionally biased region" description="Low complexity" evidence="1">
    <location>
        <begin position="1159"/>
        <end position="1173"/>
    </location>
</feature>
<dbReference type="GO" id="GO:0003964">
    <property type="term" value="F:RNA-directed DNA polymerase activity"/>
    <property type="evidence" value="ECO:0007669"/>
    <property type="project" value="UniProtKB-KW"/>
</dbReference>
<dbReference type="InterPro" id="IPR036691">
    <property type="entry name" value="Endo/exonu/phosph_ase_sf"/>
</dbReference>
<feature type="compositionally biased region" description="Low complexity" evidence="1">
    <location>
        <begin position="1136"/>
        <end position="1148"/>
    </location>
</feature>
<accession>Q868T0</accession>
<dbReference type="SUPFAM" id="SSF56672">
    <property type="entry name" value="DNA/RNA polymerases"/>
    <property type="match status" value="1"/>
</dbReference>
<feature type="domain" description="Reverse transcriptase" evidence="2">
    <location>
        <begin position="480"/>
        <end position="757"/>
    </location>
</feature>
<dbReference type="CDD" id="cd09077">
    <property type="entry name" value="R1-I-EN"/>
    <property type="match status" value="1"/>
</dbReference>
<keyword evidence="3" id="KW-0695">RNA-directed DNA polymerase</keyword>
<dbReference type="Pfam" id="PF00078">
    <property type="entry name" value="RVT_1"/>
    <property type="match status" value="1"/>
</dbReference>
<feature type="region of interest" description="Disordered" evidence="1">
    <location>
        <begin position="1062"/>
        <end position="1173"/>
    </location>
</feature>